<dbReference type="EMBL" id="JFKF01000179">
    <property type="protein sequence ID" value="KDO02315.1"/>
    <property type="molecule type" value="Genomic_DNA"/>
</dbReference>
<organism evidence="1 2">
    <name type="scientific">Rickettsia tamurae subsp. buchneri</name>
    <dbReference type="NCBI Taxonomy" id="1462938"/>
    <lineage>
        <taxon>Bacteria</taxon>
        <taxon>Pseudomonadati</taxon>
        <taxon>Pseudomonadota</taxon>
        <taxon>Alphaproteobacteria</taxon>
        <taxon>Rickettsiales</taxon>
        <taxon>Rickettsiaceae</taxon>
        <taxon>Rickettsieae</taxon>
        <taxon>Rickettsia</taxon>
        <taxon>spotted fever group</taxon>
    </lineage>
</organism>
<name>A0A8E1BZK8_9RICK</name>
<protein>
    <recommendedName>
        <fullName evidence="3">NB-ARC domain-containing protein</fullName>
    </recommendedName>
</protein>
<dbReference type="Gene3D" id="3.40.50.300">
    <property type="entry name" value="P-loop containing nucleotide triphosphate hydrolases"/>
    <property type="match status" value="1"/>
</dbReference>
<gene>
    <name evidence="1" type="ORF">REISMN_07725</name>
</gene>
<dbReference type="InterPro" id="IPR027417">
    <property type="entry name" value="P-loop_NTPase"/>
</dbReference>
<reference evidence="1 2" key="1">
    <citation type="submission" date="2014-02" db="EMBL/GenBank/DDBJ databases">
        <title>Draft genome sequence of Rickettsia buchneri sp. nov. ISO7T.</title>
        <authorList>
            <person name="Felsheim R.F."/>
            <person name="Kurtti T.J."/>
            <person name="Munderloh U.G."/>
        </authorList>
    </citation>
    <scope>NUCLEOTIDE SEQUENCE [LARGE SCALE GENOMIC DNA]</scope>
    <source>
        <strain evidence="1 2">ISO7</strain>
    </source>
</reference>
<dbReference type="AlphaFoldDB" id="A0A8E1BZK8"/>
<dbReference type="Proteomes" id="UP000027161">
    <property type="component" value="Unassembled WGS sequence"/>
</dbReference>
<dbReference type="SUPFAM" id="SSF52540">
    <property type="entry name" value="P-loop containing nucleoside triphosphate hydrolases"/>
    <property type="match status" value="1"/>
</dbReference>
<proteinExistence type="predicted"/>
<sequence>MLLNLIRKAKINKIILLLLIFLPINSVLAELLVEKQVKPVSFFVNRFQEIKTISENLKSYKIVSLVGVTSIGKTEITRKYAESHQKQYNLIWFFDSSTDLNEQFVALAKRINQAFVLTGNNHISENANHSIQEVIGFLAMQDKWLLVFDNLRVNDNNKLKNIINWQHNGHIIISSQDNKDLPNVIYVHKLAQKHALLLLQNILGKKTEVAFLEKLVEIFKGYPGPLVQGAMLIKEHNYLSLDEYKDILTNSSDPITAHMKIIRSLLSEHDNKLLLKIALINNQNFSKNMLESITGDINTVGKSIYNLTRFGLIKHIGTMRKENMFEMHDAIKNAILQINQGTEGTTIKEAINDIIDKLNKLMPRGVGSRYSLISKDPSLISNLEVILNNTEKYSVDFSKILELRKNLINYYMTTLNYYNMEKMKNWLEEKESSKVFQLSKMTEEQKISYSWYMVDIGIYEDFSQSNYVKALACYDKAKEVVKDIHNQPELKSTILFQIAQTQAFGGDIINAEKNMLEVDNLIQEYKEADFDMGLYWFIKAKIALAKGNYQDALLAIEGNIKAESHLPQDTFTAPTYILQSEILNYLGEYKKSYEVIQRIYKQEIGDKKADHEIHARILTQLSRAELGLGLVDAALQHTKAACSIFQKEVEKYQIQSVINTDLAAALVAQGDVLLQKNNLKKALEIYNAAEAIYHRRYGSNYSQMDDVSYLLAQGTKAACLHKSNFWKNHFQDQLFTNFGQSHFRSQEVITFCKKLFF</sequence>
<dbReference type="PANTHER" id="PTHR35205">
    <property type="entry name" value="NB-ARC AND TPR DOMAIN PROTEIN"/>
    <property type="match status" value="1"/>
</dbReference>
<keyword evidence="2" id="KW-1185">Reference proteome</keyword>
<comment type="caution">
    <text evidence="1">The sequence shown here is derived from an EMBL/GenBank/DDBJ whole genome shotgun (WGS) entry which is preliminary data.</text>
</comment>
<dbReference type="RefSeq" id="WP_050755377.1">
    <property type="nucleotide sequence ID" value="NZ_JFKF01000179.1"/>
</dbReference>
<dbReference type="InterPro" id="IPR011990">
    <property type="entry name" value="TPR-like_helical_dom_sf"/>
</dbReference>
<dbReference type="SUPFAM" id="SSF48452">
    <property type="entry name" value="TPR-like"/>
    <property type="match status" value="2"/>
</dbReference>
<dbReference type="Gene3D" id="1.25.40.10">
    <property type="entry name" value="Tetratricopeptide repeat domain"/>
    <property type="match status" value="1"/>
</dbReference>
<evidence type="ECO:0008006" key="3">
    <source>
        <dbReference type="Google" id="ProtNLM"/>
    </source>
</evidence>
<evidence type="ECO:0000313" key="1">
    <source>
        <dbReference type="EMBL" id="KDO02315.1"/>
    </source>
</evidence>
<dbReference type="PANTHER" id="PTHR35205:SF1">
    <property type="entry name" value="ZU5 DOMAIN-CONTAINING PROTEIN"/>
    <property type="match status" value="1"/>
</dbReference>
<accession>A0A8E1BZK8</accession>
<evidence type="ECO:0000313" key="2">
    <source>
        <dbReference type="Proteomes" id="UP000027161"/>
    </source>
</evidence>